<reference evidence="1 2" key="1">
    <citation type="journal article" date="2015" name="Sci. Rep.">
        <title>The power of single molecule real-time sequencing technology in the de novo assembly of a eukaryotic genome.</title>
        <authorList>
            <person name="Sakai H."/>
            <person name="Naito K."/>
            <person name="Ogiso-Tanaka E."/>
            <person name="Takahashi Y."/>
            <person name="Iseki K."/>
            <person name="Muto C."/>
            <person name="Satou K."/>
            <person name="Teruya K."/>
            <person name="Shiroma A."/>
            <person name="Shimoji M."/>
            <person name="Hirano T."/>
            <person name="Itoh T."/>
            <person name="Kaga A."/>
            <person name="Tomooka N."/>
        </authorList>
    </citation>
    <scope>NUCLEOTIDE SEQUENCE [LARGE SCALE GENOMIC DNA]</scope>
    <source>
        <strain evidence="2">cv. Shumari</strain>
    </source>
</reference>
<name>A0A0S3R519_PHAAN</name>
<dbReference type="EMBL" id="AP015034">
    <property type="protein sequence ID" value="BAT75670.1"/>
    <property type="molecule type" value="Genomic_DNA"/>
</dbReference>
<protein>
    <submittedName>
        <fullName evidence="1">Uncharacterized protein</fullName>
    </submittedName>
</protein>
<sequence length="71" mass="8663">IQIKSKQQVKDLEPSKTLRKPKATTWNLDQKQWLQIHIFYAQQIKHSYWICDMKFNPSQKPSHHFYQPLHC</sequence>
<gene>
    <name evidence="1" type="primary">Vigan.01G357300</name>
    <name evidence="1" type="ORF">VIGAN_01357300</name>
</gene>
<dbReference type="AlphaFoldDB" id="A0A0S3R519"/>
<evidence type="ECO:0000313" key="1">
    <source>
        <dbReference type="EMBL" id="BAT75670.1"/>
    </source>
</evidence>
<keyword evidence="2" id="KW-1185">Reference proteome</keyword>
<dbReference type="Proteomes" id="UP000291084">
    <property type="component" value="Chromosome 1"/>
</dbReference>
<organism evidence="1 2">
    <name type="scientific">Vigna angularis var. angularis</name>
    <dbReference type="NCBI Taxonomy" id="157739"/>
    <lineage>
        <taxon>Eukaryota</taxon>
        <taxon>Viridiplantae</taxon>
        <taxon>Streptophyta</taxon>
        <taxon>Embryophyta</taxon>
        <taxon>Tracheophyta</taxon>
        <taxon>Spermatophyta</taxon>
        <taxon>Magnoliopsida</taxon>
        <taxon>eudicotyledons</taxon>
        <taxon>Gunneridae</taxon>
        <taxon>Pentapetalae</taxon>
        <taxon>rosids</taxon>
        <taxon>fabids</taxon>
        <taxon>Fabales</taxon>
        <taxon>Fabaceae</taxon>
        <taxon>Papilionoideae</taxon>
        <taxon>50 kb inversion clade</taxon>
        <taxon>NPAAA clade</taxon>
        <taxon>indigoferoid/millettioid clade</taxon>
        <taxon>Phaseoleae</taxon>
        <taxon>Vigna</taxon>
    </lineage>
</organism>
<feature type="non-terminal residue" evidence="1">
    <location>
        <position position="1"/>
    </location>
</feature>
<accession>A0A0S3R519</accession>
<evidence type="ECO:0000313" key="2">
    <source>
        <dbReference type="Proteomes" id="UP000291084"/>
    </source>
</evidence>
<proteinExistence type="predicted"/>